<dbReference type="PROSITE" id="PS00595">
    <property type="entry name" value="AA_TRANSFER_CLASS_5"/>
    <property type="match status" value="1"/>
</dbReference>
<dbReference type="InterPro" id="IPR015424">
    <property type="entry name" value="PyrdxlP-dep_Trfase"/>
</dbReference>
<dbReference type="InterPro" id="IPR015422">
    <property type="entry name" value="PyrdxlP-dep_Trfase_small"/>
</dbReference>
<comment type="cofactor">
    <cofactor evidence="1 4">
        <name>pyridoxal 5'-phosphate</name>
        <dbReference type="ChEBI" id="CHEBI:597326"/>
    </cofactor>
</comment>
<protein>
    <submittedName>
        <fullName evidence="6">Cysteine desulfurase family protein</fullName>
    </submittedName>
</protein>
<dbReference type="InterPro" id="IPR010969">
    <property type="entry name" value="Cys_dSase-rel_unknwn_funct"/>
</dbReference>
<proteinExistence type="inferred from homology"/>
<dbReference type="InterPro" id="IPR015421">
    <property type="entry name" value="PyrdxlP-dep_Trfase_major"/>
</dbReference>
<evidence type="ECO:0000256" key="3">
    <source>
        <dbReference type="RuleBase" id="RU004075"/>
    </source>
</evidence>
<evidence type="ECO:0000256" key="4">
    <source>
        <dbReference type="RuleBase" id="RU004504"/>
    </source>
</evidence>
<name>A0A1M6BWC0_9FIRM</name>
<feature type="domain" description="Aminotransferase class V" evidence="5">
    <location>
        <begin position="3"/>
        <end position="368"/>
    </location>
</feature>
<dbReference type="InterPro" id="IPR020578">
    <property type="entry name" value="Aminotrans_V_PyrdxlP_BS"/>
</dbReference>
<dbReference type="InterPro" id="IPR000192">
    <property type="entry name" value="Aminotrans_V_dom"/>
</dbReference>
<dbReference type="AlphaFoldDB" id="A0A1M6BWC0"/>
<dbReference type="SUPFAM" id="SSF53383">
    <property type="entry name" value="PLP-dependent transferases"/>
    <property type="match status" value="1"/>
</dbReference>
<accession>A0A1M6BWC0</accession>
<dbReference type="GO" id="GO:0003824">
    <property type="term" value="F:catalytic activity"/>
    <property type="evidence" value="ECO:0007669"/>
    <property type="project" value="UniProtKB-ARBA"/>
</dbReference>
<dbReference type="PANTHER" id="PTHR43586:SF4">
    <property type="entry name" value="ISOPENICILLIN N EPIMERASE"/>
    <property type="match status" value="1"/>
</dbReference>
<organism evidence="6 7">
    <name type="scientific">Anaerovibrio lipolyticus DSM 3074</name>
    <dbReference type="NCBI Taxonomy" id="1120997"/>
    <lineage>
        <taxon>Bacteria</taxon>
        <taxon>Bacillati</taxon>
        <taxon>Bacillota</taxon>
        <taxon>Negativicutes</taxon>
        <taxon>Selenomonadales</taxon>
        <taxon>Selenomonadaceae</taxon>
        <taxon>Anaerovibrio</taxon>
    </lineage>
</organism>
<comment type="similarity">
    <text evidence="3">Belongs to the class-V pyridoxal-phosphate-dependent aminotransferase family.</text>
</comment>
<dbReference type="OrthoDB" id="9804366at2"/>
<dbReference type="Pfam" id="PF00266">
    <property type="entry name" value="Aminotran_5"/>
    <property type="match status" value="1"/>
</dbReference>
<dbReference type="RefSeq" id="WP_080325478.1">
    <property type="nucleotide sequence ID" value="NZ_FQYW01000007.1"/>
</dbReference>
<dbReference type="Gene3D" id="3.40.640.10">
    <property type="entry name" value="Type I PLP-dependent aspartate aminotransferase-like (Major domain)"/>
    <property type="match status" value="1"/>
</dbReference>
<gene>
    <name evidence="6" type="ORF">SAMN02745671_00876</name>
</gene>
<dbReference type="NCBIfam" id="TIGR01977">
    <property type="entry name" value="am_tr_V_EF2568"/>
    <property type="match status" value="1"/>
</dbReference>
<dbReference type="PANTHER" id="PTHR43586">
    <property type="entry name" value="CYSTEINE DESULFURASE"/>
    <property type="match status" value="1"/>
</dbReference>
<sequence>MAYFNNAATTYPKPECVYKAMADFGSQYVGSSDRGGGAKSVGKLISDTRSLLKELFHTHNHEVIFTPTATLALNMIIQGLVVSGRKNIYITPFEHNAVTRVLHGLGKMYELKVQELKVKHDYTYDLERIGYQFSEVKPDVVIVSHASNVFGLVAPADEIFSLSKKYQAVNVLDMSQTAGLIDTDLGNLNCDCAVFAGHKTLYGPTGISGFLLNPNIALTPVIYGGTGVDSANQDMPRELPSRYEMGTMNAWGIAGLHAALTWLKETGIEHIHKLEQINRGKLLDILGEYEFIQLVGINPDCEYVGVVSMLIDGISSDSAASIFDRLGIDVRTGLQCAPYAHKFLGTFPAGTIRLSVGYFTSDEDFQKLRDALDYIGDNL</sequence>
<reference evidence="6 7" key="1">
    <citation type="submission" date="2016-11" db="EMBL/GenBank/DDBJ databases">
        <authorList>
            <person name="Jaros S."/>
            <person name="Januszkiewicz K."/>
            <person name="Wedrychowicz H."/>
        </authorList>
    </citation>
    <scope>NUCLEOTIDE SEQUENCE [LARGE SCALE GENOMIC DNA]</scope>
    <source>
        <strain evidence="6 7">DSM 3074</strain>
    </source>
</reference>
<evidence type="ECO:0000313" key="6">
    <source>
        <dbReference type="EMBL" id="SHI53049.1"/>
    </source>
</evidence>
<evidence type="ECO:0000256" key="2">
    <source>
        <dbReference type="ARBA" id="ARBA00022898"/>
    </source>
</evidence>
<evidence type="ECO:0000259" key="5">
    <source>
        <dbReference type="Pfam" id="PF00266"/>
    </source>
</evidence>
<keyword evidence="2" id="KW-0663">Pyridoxal phosphate</keyword>
<dbReference type="Proteomes" id="UP000191240">
    <property type="component" value="Unassembled WGS sequence"/>
</dbReference>
<dbReference type="EMBL" id="FQYW01000007">
    <property type="protein sequence ID" value="SHI53049.1"/>
    <property type="molecule type" value="Genomic_DNA"/>
</dbReference>
<evidence type="ECO:0000313" key="7">
    <source>
        <dbReference type="Proteomes" id="UP000191240"/>
    </source>
</evidence>
<evidence type="ECO:0000256" key="1">
    <source>
        <dbReference type="ARBA" id="ARBA00001933"/>
    </source>
</evidence>
<dbReference type="Gene3D" id="3.90.1150.10">
    <property type="entry name" value="Aspartate Aminotransferase, domain 1"/>
    <property type="match status" value="1"/>
</dbReference>